<feature type="transmembrane region" description="Helical" evidence="6">
    <location>
        <begin position="76"/>
        <end position="93"/>
    </location>
</feature>
<dbReference type="AlphaFoldDB" id="A0A381PGU7"/>
<feature type="transmembrane region" description="Helical" evidence="6">
    <location>
        <begin position="16"/>
        <end position="35"/>
    </location>
</feature>
<feature type="transmembrane region" description="Helical" evidence="6">
    <location>
        <begin position="382"/>
        <end position="402"/>
    </location>
</feature>
<comment type="subcellular location">
    <subcellularLocation>
        <location evidence="1">Membrane</location>
        <topology evidence="1">Multi-pass membrane protein</topology>
    </subcellularLocation>
</comment>
<evidence type="ECO:0000313" key="7">
    <source>
        <dbReference type="EMBL" id="SUZ65598.1"/>
    </source>
</evidence>
<dbReference type="GO" id="GO:0015648">
    <property type="term" value="F:lipid-linked peptidoglycan transporter activity"/>
    <property type="evidence" value="ECO:0007669"/>
    <property type="project" value="TreeGrafter"/>
</dbReference>
<keyword evidence="4 6" id="KW-1133">Transmembrane helix</keyword>
<keyword evidence="5 6" id="KW-0472">Membrane</keyword>
<feature type="transmembrane region" description="Helical" evidence="6">
    <location>
        <begin position="105"/>
        <end position="128"/>
    </location>
</feature>
<feature type="transmembrane region" description="Helical" evidence="6">
    <location>
        <begin position="343"/>
        <end position="362"/>
    </location>
</feature>
<feature type="transmembrane region" description="Helical" evidence="6">
    <location>
        <begin position="267"/>
        <end position="286"/>
    </location>
</feature>
<keyword evidence="3" id="KW-0133">Cell shape</keyword>
<accession>A0A381PGU7</accession>
<feature type="transmembrane region" description="Helical" evidence="6">
    <location>
        <begin position="306"/>
        <end position="331"/>
    </location>
</feature>
<dbReference type="Pfam" id="PF01098">
    <property type="entry name" value="FTSW_RODA_SPOVE"/>
    <property type="match status" value="2"/>
</dbReference>
<protein>
    <recommendedName>
        <fullName evidence="8">Rod shape-determining protein RodA</fullName>
    </recommendedName>
</protein>
<organism evidence="7">
    <name type="scientific">marine metagenome</name>
    <dbReference type="NCBI Taxonomy" id="408172"/>
    <lineage>
        <taxon>unclassified sequences</taxon>
        <taxon>metagenomes</taxon>
        <taxon>ecological metagenomes</taxon>
    </lineage>
</organism>
<feature type="transmembrane region" description="Helical" evidence="6">
    <location>
        <begin position="202"/>
        <end position="220"/>
    </location>
</feature>
<dbReference type="GO" id="GO:0051301">
    <property type="term" value="P:cell division"/>
    <property type="evidence" value="ECO:0007669"/>
    <property type="project" value="InterPro"/>
</dbReference>
<proteinExistence type="predicted"/>
<dbReference type="InterPro" id="IPR001182">
    <property type="entry name" value="FtsW/RodA"/>
</dbReference>
<evidence type="ECO:0000256" key="1">
    <source>
        <dbReference type="ARBA" id="ARBA00004141"/>
    </source>
</evidence>
<gene>
    <name evidence="7" type="ORF">METZ01_LOCUS18452</name>
</gene>
<dbReference type="GO" id="GO:0008360">
    <property type="term" value="P:regulation of cell shape"/>
    <property type="evidence" value="ECO:0007669"/>
    <property type="project" value="UniProtKB-KW"/>
</dbReference>
<feature type="transmembrane region" description="Helical" evidence="6">
    <location>
        <begin position="47"/>
        <end position="64"/>
    </location>
</feature>
<evidence type="ECO:0000256" key="4">
    <source>
        <dbReference type="ARBA" id="ARBA00022989"/>
    </source>
</evidence>
<dbReference type="PANTHER" id="PTHR30474:SF1">
    <property type="entry name" value="PEPTIDOGLYCAN GLYCOSYLTRANSFERASE MRDB"/>
    <property type="match status" value="1"/>
</dbReference>
<name>A0A381PGU7_9ZZZZ</name>
<dbReference type="PANTHER" id="PTHR30474">
    <property type="entry name" value="CELL CYCLE PROTEIN"/>
    <property type="match status" value="1"/>
</dbReference>
<feature type="transmembrane region" description="Helical" evidence="6">
    <location>
        <begin position="140"/>
        <end position="158"/>
    </location>
</feature>
<evidence type="ECO:0000256" key="6">
    <source>
        <dbReference type="SAM" id="Phobius"/>
    </source>
</evidence>
<evidence type="ECO:0000256" key="2">
    <source>
        <dbReference type="ARBA" id="ARBA00022692"/>
    </source>
</evidence>
<evidence type="ECO:0000256" key="3">
    <source>
        <dbReference type="ARBA" id="ARBA00022960"/>
    </source>
</evidence>
<evidence type="ECO:0008006" key="8">
    <source>
        <dbReference type="Google" id="ProtNLM"/>
    </source>
</evidence>
<evidence type="ECO:0000256" key="5">
    <source>
        <dbReference type="ARBA" id="ARBA00023136"/>
    </source>
</evidence>
<reference evidence="7" key="1">
    <citation type="submission" date="2018-05" db="EMBL/GenBank/DDBJ databases">
        <authorList>
            <person name="Lanie J.A."/>
            <person name="Ng W.-L."/>
            <person name="Kazmierczak K.M."/>
            <person name="Andrzejewski T.M."/>
            <person name="Davidsen T.M."/>
            <person name="Wayne K.J."/>
            <person name="Tettelin H."/>
            <person name="Glass J.I."/>
            <person name="Rusch D."/>
            <person name="Podicherti R."/>
            <person name="Tsui H.-C.T."/>
            <person name="Winkler M.E."/>
        </authorList>
    </citation>
    <scope>NUCLEOTIDE SEQUENCE</scope>
</reference>
<dbReference type="GO" id="GO:0032153">
    <property type="term" value="C:cell division site"/>
    <property type="evidence" value="ECO:0007669"/>
    <property type="project" value="TreeGrafter"/>
</dbReference>
<feature type="transmembrane region" description="Helical" evidence="6">
    <location>
        <begin position="164"/>
        <end position="190"/>
    </location>
</feature>
<dbReference type="EMBL" id="UINC01000963">
    <property type="protein sequence ID" value="SUZ65598.1"/>
    <property type="molecule type" value="Genomic_DNA"/>
</dbReference>
<keyword evidence="2 6" id="KW-0812">Transmembrane</keyword>
<sequence length="405" mass="44761">MSSNNLIALNPKDLRIRLTVLTGALLIIGLVALYSISDNPLSIGSSFFRQCIFILLSIFVYILVRTISLKIIHDNSITIFIGIAILCFVPFLLPQVEYTYRWIDLGFMTLQPSEYLKVALIIVIAHYLSNHQLKVKSKSIVIIPIILTLFCAGIVLNQPDLGTAVIMCTPLIPMLLWAGVNGFVIFLMIAPIITILAASNTIFFSVWAVIMFLCFLMFRPNLISGSVLYFANIFTGLLAPFFWNNLAEYQKQRILTFLNPDLDPMGSAYHIIQSVTAIGSGGFFGKGFGQGSQTQLKFLPVQESDFILSVIAEEFGFMGVSVVMIIFFLFIKTLLDIAFKLSDYFSSLVIVGITSILLSHIFINSAMTIGLLPVKGLPLPFISAGGSFLLSCFIMLSLVINLSDN</sequence>
<feature type="transmembrane region" description="Helical" evidence="6">
    <location>
        <begin position="226"/>
        <end position="246"/>
    </location>
</feature>
<dbReference type="GO" id="GO:0005886">
    <property type="term" value="C:plasma membrane"/>
    <property type="evidence" value="ECO:0007669"/>
    <property type="project" value="TreeGrafter"/>
</dbReference>
<dbReference type="NCBIfam" id="NF037961">
    <property type="entry name" value="RodA_shape"/>
    <property type="match status" value="1"/>
</dbReference>